<gene>
    <name evidence="2" type="primary">ORF111757</name>
    <name evidence="1" type="synonym">ORF111754</name>
</gene>
<evidence type="ECO:0000313" key="2">
    <source>
        <dbReference type="EMBL" id="CEK78758.1"/>
    </source>
</evidence>
<organism evidence="2">
    <name type="scientific">Arion vulgaris</name>
    <dbReference type="NCBI Taxonomy" id="1028688"/>
    <lineage>
        <taxon>Eukaryota</taxon>
        <taxon>Metazoa</taxon>
        <taxon>Spiralia</taxon>
        <taxon>Lophotrochozoa</taxon>
        <taxon>Mollusca</taxon>
        <taxon>Gastropoda</taxon>
        <taxon>Heterobranchia</taxon>
        <taxon>Euthyneura</taxon>
        <taxon>Panpulmonata</taxon>
        <taxon>Eupulmonata</taxon>
        <taxon>Stylommatophora</taxon>
        <taxon>Helicina</taxon>
        <taxon>Arionoidea</taxon>
        <taxon>Arionidae</taxon>
        <taxon>Arion</taxon>
    </lineage>
</organism>
<proteinExistence type="predicted"/>
<accession>A0A0B7ADA1</accession>
<dbReference type="AlphaFoldDB" id="A0A0B7ADA1"/>
<dbReference type="EMBL" id="HACG01031893">
    <property type="protein sequence ID" value="CEK78758.1"/>
    <property type="molecule type" value="Transcribed_RNA"/>
</dbReference>
<protein>
    <submittedName>
        <fullName evidence="2">Uncharacterized protein</fullName>
    </submittedName>
</protein>
<evidence type="ECO:0000313" key="1">
    <source>
        <dbReference type="EMBL" id="CEK78757.1"/>
    </source>
</evidence>
<sequence>MAQAKELSQVGIADEGTYETEVCVAGRIELPRIKDVCAKNPDHREFIYVDDLSLHHLPEKYQKDNILEMIKLYSALTVCLFVECTSNSRPLTFPDSKKSYPFFSLRGTTATRTGTGSIELIHEYNQDTTNKRCYCEECKVSGDPKTEWGKIIIQTGKHVVFNEEEGEKTVIEIFYDSEKRDKVHKLQGHVKDTDIKTDWCLIYCPTHNMELVTMLQLKQHAFAELRKELYQQYRLEKPNLVVIASHPHGCCKHISIGRLTDREIIGDSKYTRYSYTTATCPGCSGARVWILAEFEECRWACHIHSEAFLSGVNRSGVGWY</sequence>
<dbReference type="EMBL" id="HACG01031892">
    <property type="protein sequence ID" value="CEK78757.1"/>
    <property type="molecule type" value="Transcribed_RNA"/>
</dbReference>
<reference evidence="2" key="1">
    <citation type="submission" date="2014-12" db="EMBL/GenBank/DDBJ databases">
        <title>Insight into the proteome of Arion vulgaris.</title>
        <authorList>
            <person name="Aradska J."/>
            <person name="Bulat T."/>
            <person name="Smidak R."/>
            <person name="Sarate P."/>
            <person name="Gangsoo J."/>
            <person name="Sialana F."/>
            <person name="Bilban M."/>
            <person name="Lubec G."/>
        </authorList>
    </citation>
    <scope>NUCLEOTIDE SEQUENCE</scope>
    <source>
        <tissue evidence="2">Skin</tissue>
    </source>
</reference>
<name>A0A0B7ADA1_9EUPU</name>